<sequence length="670" mass="74684">MSQETQVSMNEAAPQLELSRSSSESVALSNLAAPLRLQGAHKIVLITQDRRATLQEIEELITKLGLALKDPKAPIRTEEIPDKLDLKDYLSVSMIERLNGDHSLQGHSFFGWFLGFQSFDIAKRACEYLESESLDNIIPARRTLFRITHSDPSTEAVAVAAQPTGDLAVLDSQVLAPFFADWNWPSISSFTVSNLMQILSTVACRIGGAVPFNVQEILFCDVLPTITRFWGRFPFWTRKSDAPLDGANLAEFPVTSKVPRLITQFLSSLRLKDAGAYLRSKLSASKSSFTKGAQAIQSRFDKICHLAPLPKFNKRSFIPTFPTASLIPEAILCRATGGIPCDLEFIFFCDILPKIVLPTTKLLSRSSEALKKTFTWTLDRVKDAYTSIEARAVSFSGSLSDILRPERDTIKAQKQEIRKLLSTQTVLQFENVGAKLDVLALREELKLKETRVNTLKNALNTLEARSVEIQESSLVLRKEQEATWLAQLSELEKSAKSFQATYFEGLRIHEETLAKQNAKLHSIELLGQQMRDELNARIRSQDARILELEKANSALAAEAAMATRYIACLRLKLDESQKLLQASNSAVVEHKKAVVELVKCHDRLFNTAKEMEASIQGLIKECSRLHGKCEVLKKVAGIYLDGMLGGVTLLVSGVTLWLFFYRGLDTSGFV</sequence>
<feature type="transmembrane region" description="Helical" evidence="2">
    <location>
        <begin position="638"/>
        <end position="660"/>
    </location>
</feature>
<gene>
    <name evidence="3" type="ORF">GALMADRAFT_255020</name>
</gene>
<dbReference type="EMBL" id="KL142398">
    <property type="protein sequence ID" value="KDR70171.1"/>
    <property type="molecule type" value="Genomic_DNA"/>
</dbReference>
<keyword evidence="2" id="KW-0812">Transmembrane</keyword>
<name>A0A067SGX5_GALM3</name>
<keyword evidence="4" id="KW-1185">Reference proteome</keyword>
<proteinExistence type="predicted"/>
<dbReference type="AlphaFoldDB" id="A0A067SGX5"/>
<feature type="coiled-coil region" evidence="1">
    <location>
        <begin position="438"/>
        <end position="472"/>
    </location>
</feature>
<protein>
    <submittedName>
        <fullName evidence="3">Uncharacterized protein</fullName>
    </submittedName>
</protein>
<evidence type="ECO:0000256" key="1">
    <source>
        <dbReference type="SAM" id="Coils"/>
    </source>
</evidence>
<dbReference type="Proteomes" id="UP000027222">
    <property type="component" value="Unassembled WGS sequence"/>
</dbReference>
<dbReference type="HOGENOM" id="CLU_409952_0_0_1"/>
<keyword evidence="2" id="KW-0472">Membrane</keyword>
<reference evidence="4" key="1">
    <citation type="journal article" date="2014" name="Proc. Natl. Acad. Sci. U.S.A.">
        <title>Extensive sampling of basidiomycete genomes demonstrates inadequacy of the white-rot/brown-rot paradigm for wood decay fungi.</title>
        <authorList>
            <person name="Riley R."/>
            <person name="Salamov A.A."/>
            <person name="Brown D.W."/>
            <person name="Nagy L.G."/>
            <person name="Floudas D."/>
            <person name="Held B.W."/>
            <person name="Levasseur A."/>
            <person name="Lombard V."/>
            <person name="Morin E."/>
            <person name="Otillar R."/>
            <person name="Lindquist E.A."/>
            <person name="Sun H."/>
            <person name="LaButti K.M."/>
            <person name="Schmutz J."/>
            <person name="Jabbour D."/>
            <person name="Luo H."/>
            <person name="Baker S.E."/>
            <person name="Pisabarro A.G."/>
            <person name="Walton J.D."/>
            <person name="Blanchette R.A."/>
            <person name="Henrissat B."/>
            <person name="Martin F."/>
            <person name="Cullen D."/>
            <person name="Hibbett D.S."/>
            <person name="Grigoriev I.V."/>
        </authorList>
    </citation>
    <scope>NUCLEOTIDE SEQUENCE [LARGE SCALE GENOMIC DNA]</scope>
    <source>
        <strain evidence="4">CBS 339.88</strain>
    </source>
</reference>
<evidence type="ECO:0000313" key="3">
    <source>
        <dbReference type="EMBL" id="KDR70171.1"/>
    </source>
</evidence>
<evidence type="ECO:0000313" key="4">
    <source>
        <dbReference type="Proteomes" id="UP000027222"/>
    </source>
</evidence>
<keyword evidence="2" id="KW-1133">Transmembrane helix</keyword>
<evidence type="ECO:0000256" key="2">
    <source>
        <dbReference type="SAM" id="Phobius"/>
    </source>
</evidence>
<keyword evidence="1" id="KW-0175">Coiled coil</keyword>
<accession>A0A067SGX5</accession>
<organism evidence="3 4">
    <name type="scientific">Galerina marginata (strain CBS 339.88)</name>
    <dbReference type="NCBI Taxonomy" id="685588"/>
    <lineage>
        <taxon>Eukaryota</taxon>
        <taxon>Fungi</taxon>
        <taxon>Dikarya</taxon>
        <taxon>Basidiomycota</taxon>
        <taxon>Agaricomycotina</taxon>
        <taxon>Agaricomycetes</taxon>
        <taxon>Agaricomycetidae</taxon>
        <taxon>Agaricales</taxon>
        <taxon>Agaricineae</taxon>
        <taxon>Strophariaceae</taxon>
        <taxon>Galerina</taxon>
    </lineage>
</organism>